<gene>
    <name evidence="14" type="ORF">Acr_21g0003170</name>
</gene>
<dbReference type="GO" id="GO:0005634">
    <property type="term" value="C:nucleus"/>
    <property type="evidence" value="ECO:0007669"/>
    <property type="project" value="UniProtKB-SubCell"/>
</dbReference>
<keyword evidence="8 9" id="KW-0539">Nucleus</keyword>
<dbReference type="InterPro" id="IPR002913">
    <property type="entry name" value="START_lipid-bd_dom"/>
</dbReference>
<dbReference type="PROSITE" id="PS50848">
    <property type="entry name" value="START"/>
    <property type="match status" value="1"/>
</dbReference>
<evidence type="ECO:0000256" key="6">
    <source>
        <dbReference type="ARBA" id="ARBA00023155"/>
    </source>
</evidence>
<dbReference type="AlphaFoldDB" id="A0A7J0GG82"/>
<sequence>MSEDLEYLNSSRGRKQIRHTPHQTQRLELYFEECQHPNEPQRQLLGRELGLTSRQIKFWFQNRRTLVKAQSSRAEGHKLREENERLKIENLAAREYEHTCNLLASMGISIPKIHTLDHQTNSVGSSLDKLQNFVGQRIGGISLDNDHGLGNYNDQALLNWLNKLQYSDISLMAQAISNATEELSSLFLNETLWIKDPVDGRLVIHRETYEKTFTRTNHLKSSSAWFESSKEKGFVRMNGVKLLEMLLDSVYEQMHTLSPLLPLEIYISFVIAIKLVKITWVEHVEVDDKSLTHRLYRDLIFHNLAYGAERWLFTLQRMCERFVYEMMENRELGEVISLPEGRRSIMNLSQRMVKNLFANLTTKHTLDVPHLSEKNTDVRVSVCKSMGSGQSHALITNAVTSFWLPLPYQAVFDFLRDEKMRDQWDVLSHGIQFQEIAGISYGEHPGNRISIIQPLIPSENNVLVLQESSVDPLGAIVAYAPIDRKYIEMVISGADSCNIPILPSGFIIASDGHPVPIDGASSSCATANPSGSLLTVVFQILACDASSPNELNMEMVTSVNALIRSTVENIKAALNCTGLD</sequence>
<feature type="compositionally biased region" description="Basic residues" evidence="11">
    <location>
        <begin position="12"/>
        <end position="21"/>
    </location>
</feature>
<evidence type="ECO:0000256" key="9">
    <source>
        <dbReference type="PROSITE-ProRule" id="PRU00108"/>
    </source>
</evidence>
<evidence type="ECO:0000256" key="7">
    <source>
        <dbReference type="ARBA" id="ARBA00023163"/>
    </source>
</evidence>
<feature type="region of interest" description="Disordered" evidence="11">
    <location>
        <begin position="1"/>
        <end position="21"/>
    </location>
</feature>
<evidence type="ECO:0000256" key="8">
    <source>
        <dbReference type="ARBA" id="ARBA00023242"/>
    </source>
</evidence>
<evidence type="ECO:0000256" key="3">
    <source>
        <dbReference type="ARBA" id="ARBA00023015"/>
    </source>
</evidence>
<feature type="domain" description="START" evidence="13">
    <location>
        <begin position="277"/>
        <end position="324"/>
    </location>
</feature>
<dbReference type="PANTHER" id="PTHR45654:SF9">
    <property type="entry name" value="HOMEOBOX-LEUCINE ZIPPER PROTEIN HDG10-RELATED"/>
    <property type="match status" value="1"/>
</dbReference>
<dbReference type="SMART" id="SM00389">
    <property type="entry name" value="HOX"/>
    <property type="match status" value="1"/>
</dbReference>
<accession>A0A7J0GG82</accession>
<evidence type="ECO:0000313" key="15">
    <source>
        <dbReference type="Proteomes" id="UP000585474"/>
    </source>
</evidence>
<evidence type="ECO:0000256" key="1">
    <source>
        <dbReference type="ARBA" id="ARBA00004123"/>
    </source>
</evidence>
<keyword evidence="4" id="KW-0175">Coiled coil</keyword>
<evidence type="ECO:0000256" key="11">
    <source>
        <dbReference type="SAM" id="MobiDB-lite"/>
    </source>
</evidence>
<keyword evidence="15" id="KW-1185">Reference proteome</keyword>
<evidence type="ECO:0000256" key="4">
    <source>
        <dbReference type="ARBA" id="ARBA00023054"/>
    </source>
</evidence>
<keyword evidence="7" id="KW-0804">Transcription</keyword>
<feature type="DNA-binding region" description="Homeobox" evidence="9">
    <location>
        <begin position="12"/>
        <end position="71"/>
    </location>
</feature>
<evidence type="ECO:0000256" key="5">
    <source>
        <dbReference type="ARBA" id="ARBA00023125"/>
    </source>
</evidence>
<reference evidence="14 15" key="1">
    <citation type="submission" date="2019-07" db="EMBL/GenBank/DDBJ databases">
        <title>De Novo Assembly of kiwifruit Actinidia rufa.</title>
        <authorList>
            <person name="Sugita-Konishi S."/>
            <person name="Sato K."/>
            <person name="Mori E."/>
            <person name="Abe Y."/>
            <person name="Kisaki G."/>
            <person name="Hamano K."/>
            <person name="Suezawa K."/>
            <person name="Otani M."/>
            <person name="Fukuda T."/>
            <person name="Manabe T."/>
            <person name="Gomi K."/>
            <person name="Tabuchi M."/>
            <person name="Akimitsu K."/>
            <person name="Kataoka I."/>
        </authorList>
    </citation>
    <scope>NUCLEOTIDE SEQUENCE [LARGE SCALE GENOMIC DNA]</scope>
    <source>
        <strain evidence="15">cv. Fuchu</strain>
    </source>
</reference>
<evidence type="ECO:0000256" key="2">
    <source>
        <dbReference type="ARBA" id="ARBA00006789"/>
    </source>
</evidence>
<organism evidence="14 15">
    <name type="scientific">Actinidia rufa</name>
    <dbReference type="NCBI Taxonomy" id="165716"/>
    <lineage>
        <taxon>Eukaryota</taxon>
        <taxon>Viridiplantae</taxon>
        <taxon>Streptophyta</taxon>
        <taxon>Embryophyta</taxon>
        <taxon>Tracheophyta</taxon>
        <taxon>Spermatophyta</taxon>
        <taxon>Magnoliopsida</taxon>
        <taxon>eudicotyledons</taxon>
        <taxon>Gunneridae</taxon>
        <taxon>Pentapetalae</taxon>
        <taxon>asterids</taxon>
        <taxon>Ericales</taxon>
        <taxon>Actinidiaceae</taxon>
        <taxon>Actinidia</taxon>
    </lineage>
</organism>
<dbReference type="InterPro" id="IPR057993">
    <property type="entry name" value="HD-Zip_IV_C"/>
</dbReference>
<keyword evidence="6 9" id="KW-0371">Homeobox</keyword>
<dbReference type="SUPFAM" id="SSF46689">
    <property type="entry name" value="Homeodomain-like"/>
    <property type="match status" value="1"/>
</dbReference>
<evidence type="ECO:0000256" key="10">
    <source>
        <dbReference type="RuleBase" id="RU000682"/>
    </source>
</evidence>
<dbReference type="GO" id="GO:0008289">
    <property type="term" value="F:lipid binding"/>
    <property type="evidence" value="ECO:0007669"/>
    <property type="project" value="InterPro"/>
</dbReference>
<dbReference type="EMBL" id="BJWL01000021">
    <property type="protein sequence ID" value="GFZ09718.1"/>
    <property type="molecule type" value="Genomic_DNA"/>
</dbReference>
<dbReference type="PANTHER" id="PTHR45654">
    <property type="entry name" value="HOMEOBOX-LEUCINE ZIPPER PROTEIN MERISTEM L1"/>
    <property type="match status" value="1"/>
</dbReference>
<dbReference type="InterPro" id="IPR001356">
    <property type="entry name" value="HD"/>
</dbReference>
<dbReference type="Gene3D" id="1.10.10.60">
    <property type="entry name" value="Homeodomain-like"/>
    <property type="match status" value="1"/>
</dbReference>
<name>A0A7J0GG82_9ERIC</name>
<evidence type="ECO:0000313" key="14">
    <source>
        <dbReference type="EMBL" id="GFZ09718.1"/>
    </source>
</evidence>
<comment type="subcellular location">
    <subcellularLocation>
        <location evidence="1 9 10">Nucleus</location>
    </subcellularLocation>
</comment>
<dbReference type="PROSITE" id="PS50071">
    <property type="entry name" value="HOMEOBOX_2"/>
    <property type="match status" value="1"/>
</dbReference>
<dbReference type="InterPro" id="IPR009057">
    <property type="entry name" value="Homeodomain-like_sf"/>
</dbReference>
<dbReference type="GO" id="GO:0003677">
    <property type="term" value="F:DNA binding"/>
    <property type="evidence" value="ECO:0007669"/>
    <property type="project" value="UniProtKB-UniRule"/>
</dbReference>
<comment type="caution">
    <text evidence="14">The sequence shown here is derived from an EMBL/GenBank/DDBJ whole genome shotgun (WGS) entry which is preliminary data.</text>
</comment>
<keyword evidence="3" id="KW-0805">Transcription regulation</keyword>
<evidence type="ECO:0000259" key="13">
    <source>
        <dbReference type="PROSITE" id="PS50848"/>
    </source>
</evidence>
<dbReference type="CDD" id="cd00086">
    <property type="entry name" value="homeodomain"/>
    <property type="match status" value="1"/>
</dbReference>
<dbReference type="Proteomes" id="UP000585474">
    <property type="component" value="Unassembled WGS sequence"/>
</dbReference>
<protein>
    <submittedName>
        <fullName evidence="14">Homeodomain GLABROUS 12</fullName>
    </submittedName>
</protein>
<evidence type="ECO:0000259" key="12">
    <source>
        <dbReference type="PROSITE" id="PS50071"/>
    </source>
</evidence>
<proteinExistence type="inferred from homology"/>
<dbReference type="Pfam" id="PF25797">
    <property type="entry name" value="PDF2_C"/>
    <property type="match status" value="1"/>
</dbReference>
<comment type="similarity">
    <text evidence="2">Belongs to the HD-ZIP homeobox family. Class IV subfamily.</text>
</comment>
<dbReference type="OrthoDB" id="1617572at2759"/>
<dbReference type="SUPFAM" id="SSF55961">
    <property type="entry name" value="Bet v1-like"/>
    <property type="match status" value="1"/>
</dbReference>
<feature type="domain" description="Homeobox" evidence="12">
    <location>
        <begin position="10"/>
        <end position="70"/>
    </location>
</feature>
<dbReference type="Pfam" id="PF00046">
    <property type="entry name" value="Homeodomain"/>
    <property type="match status" value="1"/>
</dbReference>
<dbReference type="InterPro" id="IPR042160">
    <property type="entry name" value="HD-Zip_IV"/>
</dbReference>
<keyword evidence="5 9" id="KW-0238">DNA-binding</keyword>